<comment type="caution">
    <text evidence="1">The sequence shown here is derived from an EMBL/GenBank/DDBJ whole genome shotgun (WGS) entry which is preliminary data.</text>
</comment>
<evidence type="ECO:0000313" key="2">
    <source>
        <dbReference type="Proteomes" id="UP001596514"/>
    </source>
</evidence>
<protein>
    <submittedName>
        <fullName evidence="1">Uncharacterized protein</fullName>
    </submittedName>
</protein>
<evidence type="ECO:0000313" key="1">
    <source>
        <dbReference type="EMBL" id="MFC7601497.1"/>
    </source>
</evidence>
<dbReference type="Proteomes" id="UP001596514">
    <property type="component" value="Unassembled WGS sequence"/>
</dbReference>
<keyword evidence="2" id="KW-1185">Reference proteome</keyword>
<gene>
    <name evidence="1" type="ORF">ACFQVD_15490</name>
</gene>
<reference evidence="2" key="1">
    <citation type="journal article" date="2019" name="Int. J. Syst. Evol. Microbiol.">
        <title>The Global Catalogue of Microorganisms (GCM) 10K type strain sequencing project: providing services to taxonomists for standard genome sequencing and annotation.</title>
        <authorList>
            <consortium name="The Broad Institute Genomics Platform"/>
            <consortium name="The Broad Institute Genome Sequencing Center for Infectious Disease"/>
            <person name="Wu L."/>
            <person name="Ma J."/>
        </authorList>
    </citation>
    <scope>NUCLEOTIDE SEQUENCE [LARGE SCALE GENOMIC DNA]</scope>
    <source>
        <strain evidence="2">JCM 10083</strain>
    </source>
</reference>
<sequence length="40" mass="4606">MASLTRQWAQKQLKKLVEAEVLGYGDAEQRYLMPERPDVG</sequence>
<organism evidence="1 2">
    <name type="scientific">Streptosporangium amethystogenes subsp. fukuiense</name>
    <dbReference type="NCBI Taxonomy" id="698418"/>
    <lineage>
        <taxon>Bacteria</taxon>
        <taxon>Bacillati</taxon>
        <taxon>Actinomycetota</taxon>
        <taxon>Actinomycetes</taxon>
        <taxon>Streptosporangiales</taxon>
        <taxon>Streptosporangiaceae</taxon>
        <taxon>Streptosporangium</taxon>
    </lineage>
</organism>
<proteinExistence type="predicted"/>
<name>A0ABW2SZI0_9ACTN</name>
<dbReference type="EMBL" id="JBHTEE010000001">
    <property type="protein sequence ID" value="MFC7601497.1"/>
    <property type="molecule type" value="Genomic_DNA"/>
</dbReference>
<accession>A0ABW2SZI0</accession>
<dbReference type="RefSeq" id="WP_343983657.1">
    <property type="nucleotide sequence ID" value="NZ_BAAAGK010000297.1"/>
</dbReference>